<dbReference type="SUPFAM" id="SSF52172">
    <property type="entry name" value="CheY-like"/>
    <property type="match status" value="1"/>
</dbReference>
<dbReference type="PANTHER" id="PTHR43156:SF14">
    <property type="entry name" value="PHOSPHOSERINE PHOSPHATASE RSBP"/>
    <property type="match status" value="1"/>
</dbReference>
<evidence type="ECO:0000259" key="3">
    <source>
        <dbReference type="PROSITE" id="PS50110"/>
    </source>
</evidence>
<dbReference type="RefSeq" id="WP_119150648.1">
    <property type="nucleotide sequence ID" value="NZ_JBHSOV010000026.1"/>
</dbReference>
<dbReference type="SMART" id="SM00448">
    <property type="entry name" value="REC"/>
    <property type="match status" value="1"/>
</dbReference>
<evidence type="ECO:0000313" key="5">
    <source>
        <dbReference type="Proteomes" id="UP000266340"/>
    </source>
</evidence>
<dbReference type="Pfam" id="PF07228">
    <property type="entry name" value="SpoIIE"/>
    <property type="match status" value="1"/>
</dbReference>
<dbReference type="InterPro" id="IPR052016">
    <property type="entry name" value="Bact_Sigma-Reg"/>
</dbReference>
<evidence type="ECO:0000256" key="2">
    <source>
        <dbReference type="PROSITE-ProRule" id="PRU00169"/>
    </source>
</evidence>
<protein>
    <submittedName>
        <fullName evidence="4">Fused response regulator/phosphatase</fullName>
    </submittedName>
</protein>
<dbReference type="Gene3D" id="3.60.40.10">
    <property type="entry name" value="PPM-type phosphatase domain"/>
    <property type="match status" value="1"/>
</dbReference>
<feature type="domain" description="Response regulatory" evidence="3">
    <location>
        <begin position="2"/>
        <end position="128"/>
    </location>
</feature>
<proteinExistence type="predicted"/>
<organism evidence="4 5">
    <name type="scientific">Cohnella faecalis</name>
    <dbReference type="NCBI Taxonomy" id="2315694"/>
    <lineage>
        <taxon>Bacteria</taxon>
        <taxon>Bacillati</taxon>
        <taxon>Bacillota</taxon>
        <taxon>Bacilli</taxon>
        <taxon>Bacillales</taxon>
        <taxon>Paenibacillaceae</taxon>
        <taxon>Cohnella</taxon>
    </lineage>
</organism>
<dbReference type="AlphaFoldDB" id="A0A398CJY1"/>
<dbReference type="GO" id="GO:0000160">
    <property type="term" value="P:phosphorelay signal transduction system"/>
    <property type="evidence" value="ECO:0007669"/>
    <property type="project" value="InterPro"/>
</dbReference>
<feature type="modified residue" description="4-aspartylphosphate" evidence="2">
    <location>
        <position position="61"/>
    </location>
</feature>
<comment type="caution">
    <text evidence="4">The sequence shown here is derived from an EMBL/GenBank/DDBJ whole genome shotgun (WGS) entry which is preliminary data.</text>
</comment>
<evidence type="ECO:0000313" key="4">
    <source>
        <dbReference type="EMBL" id="RIE02610.1"/>
    </source>
</evidence>
<keyword evidence="1" id="KW-0378">Hydrolase</keyword>
<dbReference type="InterPro" id="IPR011006">
    <property type="entry name" value="CheY-like_superfamily"/>
</dbReference>
<sequence length="385" mass="43664">MRVLIVDDNATNIMVVQEMLKRAGYEKISTASSAKEMFDVLDGTFDPSSYSPPKIDLILLDLMMPVMDGIEACRIIQTDARYRDIPVIMVTAIGDSRKLAEALDAGAIDFVTKPINKTELLARIRTALRLKRELDWHKEHDRKMQEELTLARKVQESVLPDDMEGDVIRAKAFFRASEQLAGDLYMWHRIDEGRWCFAVIDAMGHGLSSSLVSMFVASVLKEAMRTLWSPERVFRELNRRLLSLEFDHELITYYCTGIYATIDLERGRLEYANAGHPPGLLYKRGKTNPIRLGTTSAPLGMFDSMQPQSDVIEIESGDKLYFYTDGVLGPFPGDDLAQIDRLAEFLLQSSEDEDSVDQLIQCQPLDGRSDDRCLIKIEVVRERLS</sequence>
<dbReference type="GO" id="GO:0016791">
    <property type="term" value="F:phosphatase activity"/>
    <property type="evidence" value="ECO:0007669"/>
    <property type="project" value="TreeGrafter"/>
</dbReference>
<dbReference type="InterPro" id="IPR001789">
    <property type="entry name" value="Sig_transdc_resp-reg_receiver"/>
</dbReference>
<dbReference type="InterPro" id="IPR001932">
    <property type="entry name" value="PPM-type_phosphatase-like_dom"/>
</dbReference>
<keyword evidence="2" id="KW-0597">Phosphoprotein</keyword>
<keyword evidence="5" id="KW-1185">Reference proteome</keyword>
<dbReference type="PANTHER" id="PTHR43156">
    <property type="entry name" value="STAGE II SPORULATION PROTEIN E-RELATED"/>
    <property type="match status" value="1"/>
</dbReference>
<dbReference type="EMBL" id="QXJM01000039">
    <property type="protein sequence ID" value="RIE02610.1"/>
    <property type="molecule type" value="Genomic_DNA"/>
</dbReference>
<dbReference type="SUPFAM" id="SSF81606">
    <property type="entry name" value="PP2C-like"/>
    <property type="match status" value="1"/>
</dbReference>
<evidence type="ECO:0000256" key="1">
    <source>
        <dbReference type="ARBA" id="ARBA00022801"/>
    </source>
</evidence>
<dbReference type="Proteomes" id="UP000266340">
    <property type="component" value="Unassembled WGS sequence"/>
</dbReference>
<dbReference type="InterPro" id="IPR036457">
    <property type="entry name" value="PPM-type-like_dom_sf"/>
</dbReference>
<dbReference type="Pfam" id="PF00072">
    <property type="entry name" value="Response_reg"/>
    <property type="match status" value="1"/>
</dbReference>
<dbReference type="Gene3D" id="3.40.50.2300">
    <property type="match status" value="1"/>
</dbReference>
<accession>A0A398CJY1</accession>
<gene>
    <name evidence="4" type="ORF">D3H35_18175</name>
</gene>
<reference evidence="4 5" key="1">
    <citation type="submission" date="2018-09" db="EMBL/GenBank/DDBJ databases">
        <title>Cohnella cavernae sp. nov., isolated from a karst cave.</title>
        <authorList>
            <person name="Zhu H."/>
        </authorList>
    </citation>
    <scope>NUCLEOTIDE SEQUENCE [LARGE SCALE GENOMIC DNA]</scope>
    <source>
        <strain evidence="4 5">K2E09-144</strain>
    </source>
</reference>
<name>A0A398CJY1_9BACL</name>
<dbReference type="OrthoDB" id="9763484at2"/>
<dbReference type="PROSITE" id="PS50110">
    <property type="entry name" value="RESPONSE_REGULATORY"/>
    <property type="match status" value="1"/>
</dbReference>
<dbReference type="SMART" id="SM00331">
    <property type="entry name" value="PP2C_SIG"/>
    <property type="match status" value="1"/>
</dbReference>